<dbReference type="GO" id="GO:0000056">
    <property type="term" value="P:ribosomal small subunit export from nucleus"/>
    <property type="evidence" value="ECO:0007669"/>
    <property type="project" value="TreeGrafter"/>
</dbReference>
<reference evidence="3" key="1">
    <citation type="journal article" date="2023" name="GigaByte">
        <title>Genome assembly of the bearded iris, Iris pallida Lam.</title>
        <authorList>
            <person name="Bruccoleri R.E."/>
            <person name="Oakeley E.J."/>
            <person name="Faust A.M.E."/>
            <person name="Altorfer M."/>
            <person name="Dessus-Babus S."/>
            <person name="Burckhardt D."/>
            <person name="Oertli M."/>
            <person name="Naumann U."/>
            <person name="Petersen F."/>
            <person name="Wong J."/>
        </authorList>
    </citation>
    <scope>NUCLEOTIDE SEQUENCE</scope>
    <source>
        <strain evidence="3">GSM-AAB239-AS_SAM_17_03QT</strain>
    </source>
</reference>
<gene>
    <name evidence="3" type="ORF">M6B38_165015</name>
</gene>
<dbReference type="InterPro" id="IPR007307">
    <property type="entry name" value="Ltv1"/>
</dbReference>
<feature type="compositionally biased region" description="Acidic residues" evidence="2">
    <location>
        <begin position="54"/>
        <end position="69"/>
    </location>
</feature>
<evidence type="ECO:0000256" key="1">
    <source>
        <dbReference type="ARBA" id="ARBA00009078"/>
    </source>
</evidence>
<feature type="region of interest" description="Disordered" evidence="2">
    <location>
        <begin position="226"/>
        <end position="247"/>
    </location>
</feature>
<protein>
    <submittedName>
        <fullName evidence="3">Protein LTV1-like protein</fullName>
    </submittedName>
</protein>
<sequence length="528" mass="59108">MGKKKFIDKRKSATFQLLSRDSSSSSTAATAATTTDRVFVRVDNNPYSIPALEEFAEDDSEQVDPDEQFGPDSIFADAPGDNEDDDEVGLRPPPVARGSLPDHVRREILEMGLPDDGYNYLLHLREIRNSGGGSAYYHNSKAKLDKVQLDVKAYDASRLRINADASGESNGDSNSIYKVASKAVGVKVQKAVDPDVARLLDDGDLSRFGSDVEDLDEDFVVKANLPDEAEEEQEELEGRGETDLCRNGSLKEEDGVVDGDRAAEAGVNEKPRVRQLLDEQFDLLALREYGSDDDDDDDYTGYVDAEDVPLAAKLNNALKPHAMDQLELEDKYRVPADLVHNHQGSSVDGELDTSDIIRKCVEYAEKYYNESHDDEEVVVVQESTEEFEIWDCETIVSTYSNLENHPGKIQAPENPKRRLPKIFPGESVPKNNIIELRGREKLPMEFLPRNRRAVEKVKAVVSPDIEQQKRKPHGEESKEEKKERKAAVKEERREARRAKKELKGLYKFEAQKAQKVAAVAGPSSMHLM</sequence>
<proteinExistence type="inferred from homology"/>
<feature type="compositionally biased region" description="Basic and acidic residues" evidence="2">
    <location>
        <begin position="466"/>
        <end position="494"/>
    </location>
</feature>
<dbReference type="EMBL" id="JANAVB010033219">
    <property type="protein sequence ID" value="KAJ6808668.1"/>
    <property type="molecule type" value="Genomic_DNA"/>
</dbReference>
<reference evidence="3" key="2">
    <citation type="submission" date="2023-04" db="EMBL/GenBank/DDBJ databases">
        <authorList>
            <person name="Bruccoleri R.E."/>
            <person name="Oakeley E.J."/>
            <person name="Faust A.-M."/>
            <person name="Dessus-Babus S."/>
            <person name="Altorfer M."/>
            <person name="Burckhardt D."/>
            <person name="Oertli M."/>
            <person name="Naumann U."/>
            <person name="Petersen F."/>
            <person name="Wong J."/>
        </authorList>
    </citation>
    <scope>NUCLEOTIDE SEQUENCE</scope>
    <source>
        <strain evidence="3">GSM-AAB239-AS_SAM_17_03QT</strain>
        <tissue evidence="3">Leaf</tissue>
    </source>
</reference>
<name>A0AAX6EXL5_IRIPA</name>
<dbReference type="Proteomes" id="UP001140949">
    <property type="component" value="Unassembled WGS sequence"/>
</dbReference>
<keyword evidence="4" id="KW-1185">Reference proteome</keyword>
<dbReference type="GO" id="GO:0042274">
    <property type="term" value="P:ribosomal small subunit biogenesis"/>
    <property type="evidence" value="ECO:0007669"/>
    <property type="project" value="InterPro"/>
</dbReference>
<feature type="region of interest" description="Disordered" evidence="2">
    <location>
        <begin position="54"/>
        <end position="99"/>
    </location>
</feature>
<evidence type="ECO:0000313" key="4">
    <source>
        <dbReference type="Proteomes" id="UP001140949"/>
    </source>
</evidence>
<accession>A0AAX6EXL5</accession>
<evidence type="ECO:0000313" key="3">
    <source>
        <dbReference type="EMBL" id="KAJ6808668.1"/>
    </source>
</evidence>
<dbReference type="PANTHER" id="PTHR21531">
    <property type="entry name" value="LOW-TEMPERATURE VIABILITY PROTEIN LTV1-RELATED"/>
    <property type="match status" value="1"/>
</dbReference>
<dbReference type="GO" id="GO:0030688">
    <property type="term" value="C:preribosome, small subunit precursor"/>
    <property type="evidence" value="ECO:0007669"/>
    <property type="project" value="TreeGrafter"/>
</dbReference>
<feature type="compositionally biased region" description="Basic and acidic residues" evidence="2">
    <location>
        <begin position="236"/>
        <end position="247"/>
    </location>
</feature>
<dbReference type="AlphaFoldDB" id="A0AAX6EXL5"/>
<comment type="similarity">
    <text evidence="1">Belongs to the LTV1 family.</text>
</comment>
<comment type="caution">
    <text evidence="3">The sequence shown here is derived from an EMBL/GenBank/DDBJ whole genome shotgun (WGS) entry which is preliminary data.</text>
</comment>
<dbReference type="GO" id="GO:0005634">
    <property type="term" value="C:nucleus"/>
    <property type="evidence" value="ECO:0007669"/>
    <property type="project" value="TreeGrafter"/>
</dbReference>
<dbReference type="PANTHER" id="PTHR21531:SF0">
    <property type="entry name" value="PROTEIN LTV1 HOMOLOG"/>
    <property type="match status" value="1"/>
</dbReference>
<evidence type="ECO:0000256" key="2">
    <source>
        <dbReference type="SAM" id="MobiDB-lite"/>
    </source>
</evidence>
<feature type="region of interest" description="Disordered" evidence="2">
    <location>
        <begin position="463"/>
        <end position="497"/>
    </location>
</feature>
<dbReference type="GO" id="GO:0005829">
    <property type="term" value="C:cytosol"/>
    <property type="evidence" value="ECO:0007669"/>
    <property type="project" value="TreeGrafter"/>
</dbReference>
<organism evidence="3 4">
    <name type="scientific">Iris pallida</name>
    <name type="common">Sweet iris</name>
    <dbReference type="NCBI Taxonomy" id="29817"/>
    <lineage>
        <taxon>Eukaryota</taxon>
        <taxon>Viridiplantae</taxon>
        <taxon>Streptophyta</taxon>
        <taxon>Embryophyta</taxon>
        <taxon>Tracheophyta</taxon>
        <taxon>Spermatophyta</taxon>
        <taxon>Magnoliopsida</taxon>
        <taxon>Liliopsida</taxon>
        <taxon>Asparagales</taxon>
        <taxon>Iridaceae</taxon>
        <taxon>Iridoideae</taxon>
        <taxon>Irideae</taxon>
        <taxon>Iris</taxon>
    </lineage>
</organism>